<protein>
    <submittedName>
        <fullName evidence="4">Heme peroxidase</fullName>
    </submittedName>
</protein>
<dbReference type="GO" id="GO:0009507">
    <property type="term" value="C:chloroplast"/>
    <property type="evidence" value="ECO:0007669"/>
    <property type="project" value="TreeGrafter"/>
</dbReference>
<comment type="caution">
    <text evidence="4">The sequence shown here is derived from an EMBL/GenBank/DDBJ whole genome shotgun (WGS) entry which is preliminary data.</text>
</comment>
<dbReference type="OMA" id="RIPHKRF"/>
<accession>A0A103XFC1</accession>
<dbReference type="InterPro" id="IPR044831">
    <property type="entry name" value="Ccp1-like"/>
</dbReference>
<dbReference type="InterPro" id="IPR002207">
    <property type="entry name" value="Peroxidase_I"/>
</dbReference>
<evidence type="ECO:0000313" key="5">
    <source>
        <dbReference type="Proteomes" id="UP000243975"/>
    </source>
</evidence>
<dbReference type="GO" id="GO:0020037">
    <property type="term" value="F:heme binding"/>
    <property type="evidence" value="ECO:0007669"/>
    <property type="project" value="InterPro"/>
</dbReference>
<reference evidence="4 5" key="1">
    <citation type="journal article" date="2016" name="Sci. Rep.">
        <title>The genome sequence of the outbreeding globe artichoke constructed de novo incorporating a phase-aware low-pass sequencing strategy of F1 progeny.</title>
        <authorList>
            <person name="Scaglione D."/>
            <person name="Reyes-Chin-Wo S."/>
            <person name="Acquadro A."/>
            <person name="Froenicke L."/>
            <person name="Portis E."/>
            <person name="Beitel C."/>
            <person name="Tirone M."/>
            <person name="Mauro R."/>
            <person name="Lo Monaco A."/>
            <person name="Mauromicale G."/>
            <person name="Faccioli P."/>
            <person name="Cattivelli L."/>
            <person name="Rieseberg L."/>
            <person name="Michelmore R."/>
            <person name="Lanteri S."/>
        </authorList>
    </citation>
    <scope>NUCLEOTIDE SEQUENCE [LARGE SCALE GENOMIC DNA]</scope>
    <source>
        <strain evidence="4">2C</strain>
    </source>
</reference>
<feature type="non-terminal residue" evidence="4">
    <location>
        <position position="171"/>
    </location>
</feature>
<dbReference type="GO" id="GO:0000302">
    <property type="term" value="P:response to reactive oxygen species"/>
    <property type="evidence" value="ECO:0007669"/>
    <property type="project" value="TreeGrafter"/>
</dbReference>
<dbReference type="PRINTS" id="PR00458">
    <property type="entry name" value="PEROXIDASE"/>
</dbReference>
<name>A0A103XFC1_CYNCS</name>
<gene>
    <name evidence="4" type="ORF">Ccrd_008364</name>
</gene>
<keyword evidence="4" id="KW-0575">Peroxidase</keyword>
<dbReference type="Gramene" id="KVH89639">
    <property type="protein sequence ID" value="KVH89639"/>
    <property type="gene ID" value="Ccrd_008364"/>
</dbReference>
<organism evidence="4 5">
    <name type="scientific">Cynara cardunculus var. scolymus</name>
    <name type="common">Globe artichoke</name>
    <name type="synonym">Cynara scolymus</name>
    <dbReference type="NCBI Taxonomy" id="59895"/>
    <lineage>
        <taxon>Eukaryota</taxon>
        <taxon>Viridiplantae</taxon>
        <taxon>Streptophyta</taxon>
        <taxon>Embryophyta</taxon>
        <taxon>Tracheophyta</taxon>
        <taxon>Spermatophyta</taxon>
        <taxon>Magnoliopsida</taxon>
        <taxon>eudicotyledons</taxon>
        <taxon>Gunneridae</taxon>
        <taxon>Pentapetalae</taxon>
        <taxon>asterids</taxon>
        <taxon>campanulids</taxon>
        <taxon>Asterales</taxon>
        <taxon>Asteraceae</taxon>
        <taxon>Carduoideae</taxon>
        <taxon>Cardueae</taxon>
        <taxon>Carduinae</taxon>
        <taxon>Cynara</taxon>
    </lineage>
</organism>
<dbReference type="PANTHER" id="PTHR31356:SF59">
    <property type="entry name" value="L-ASCORBATE PEROXIDASE 1, CYTOSOLIC"/>
    <property type="match status" value="1"/>
</dbReference>
<dbReference type="Proteomes" id="UP000243975">
    <property type="component" value="Unassembled WGS sequence"/>
</dbReference>
<dbReference type="GO" id="GO:0042744">
    <property type="term" value="P:hydrogen peroxide catabolic process"/>
    <property type="evidence" value="ECO:0007669"/>
    <property type="project" value="TreeGrafter"/>
</dbReference>
<dbReference type="Gene3D" id="1.10.420.10">
    <property type="entry name" value="Peroxidase, domain 2"/>
    <property type="match status" value="1"/>
</dbReference>
<dbReference type="InterPro" id="IPR010255">
    <property type="entry name" value="Haem_peroxidase_sf"/>
</dbReference>
<sequence length="171" mass="19345">MRYKVELGHAANNGLDIVVRLLEPLKEQFPIISYGDFYLLAGVVAVEVTGGPNVPFHPRRVTMGLDDKDIVTLSDGHTLLPTMSDLVLKDHGLPLIFDKRYFTELLAGEKEGLLKLPTDKALIAYPVFRPLVDKYVVDEGCFLCWLCRIPHKRFVFVRMIAEAINTNVLHR</sequence>
<dbReference type="STRING" id="59895.A0A103XFC1"/>
<dbReference type="Gene3D" id="1.10.520.10">
    <property type="match status" value="1"/>
</dbReference>
<dbReference type="Pfam" id="PF00141">
    <property type="entry name" value="peroxidase"/>
    <property type="match status" value="1"/>
</dbReference>
<evidence type="ECO:0000259" key="3">
    <source>
        <dbReference type="Pfam" id="PF00141"/>
    </source>
</evidence>
<dbReference type="GO" id="GO:0004601">
    <property type="term" value="F:peroxidase activity"/>
    <property type="evidence" value="ECO:0007669"/>
    <property type="project" value="UniProtKB-KW"/>
</dbReference>
<feature type="domain" description="Plant heme peroxidase family profile" evidence="3">
    <location>
        <begin position="4"/>
        <end position="58"/>
    </location>
</feature>
<evidence type="ECO:0000256" key="1">
    <source>
        <dbReference type="ARBA" id="ARBA00023002"/>
    </source>
</evidence>
<dbReference type="InterPro" id="IPR002016">
    <property type="entry name" value="Haem_peroxidase"/>
</dbReference>
<dbReference type="EMBL" id="LEKV01005190">
    <property type="protein sequence ID" value="KVH89639.1"/>
    <property type="molecule type" value="Genomic_DNA"/>
</dbReference>
<dbReference type="SUPFAM" id="SSF48113">
    <property type="entry name" value="Heme-dependent peroxidases"/>
    <property type="match status" value="1"/>
</dbReference>
<dbReference type="AlphaFoldDB" id="A0A103XFC1"/>
<dbReference type="PANTHER" id="PTHR31356">
    <property type="entry name" value="THYLAKOID LUMENAL 29 KDA PROTEIN, CHLOROPLASTIC-RELATED"/>
    <property type="match status" value="1"/>
</dbReference>
<dbReference type="PRINTS" id="PR00459">
    <property type="entry name" value="ASPEROXIDASE"/>
</dbReference>
<keyword evidence="1" id="KW-0560">Oxidoreductase</keyword>
<proteinExistence type="inferred from homology"/>
<evidence type="ECO:0000313" key="4">
    <source>
        <dbReference type="EMBL" id="KVH89639.1"/>
    </source>
</evidence>
<evidence type="ECO:0000256" key="2">
    <source>
        <dbReference type="RuleBase" id="RU004241"/>
    </source>
</evidence>
<keyword evidence="5" id="KW-1185">Reference proteome</keyword>
<dbReference type="GO" id="GO:0034599">
    <property type="term" value="P:cellular response to oxidative stress"/>
    <property type="evidence" value="ECO:0007669"/>
    <property type="project" value="InterPro"/>
</dbReference>
<comment type="similarity">
    <text evidence="2">Belongs to the peroxidase family.</text>
</comment>